<protein>
    <submittedName>
        <fullName evidence="2">PLAC8-domain-containing protein</fullName>
    </submittedName>
</protein>
<feature type="compositionally biased region" description="Basic and acidic residues" evidence="1">
    <location>
        <begin position="244"/>
        <end position="253"/>
    </location>
</feature>
<dbReference type="Pfam" id="PF04749">
    <property type="entry name" value="PLAC8"/>
    <property type="match status" value="1"/>
</dbReference>
<dbReference type="AlphaFoldDB" id="A0A3N4L9R1"/>
<feature type="region of interest" description="Disordered" evidence="1">
    <location>
        <begin position="1"/>
        <end position="57"/>
    </location>
</feature>
<dbReference type="InParanoid" id="A0A3N4L9R1"/>
<accession>A0A3N4L9R1</accession>
<keyword evidence="3" id="KW-1185">Reference proteome</keyword>
<reference evidence="2 3" key="1">
    <citation type="journal article" date="2018" name="Nat. Ecol. Evol.">
        <title>Pezizomycetes genomes reveal the molecular basis of ectomycorrhizal truffle lifestyle.</title>
        <authorList>
            <person name="Murat C."/>
            <person name="Payen T."/>
            <person name="Noel B."/>
            <person name="Kuo A."/>
            <person name="Morin E."/>
            <person name="Chen J."/>
            <person name="Kohler A."/>
            <person name="Krizsan K."/>
            <person name="Balestrini R."/>
            <person name="Da Silva C."/>
            <person name="Montanini B."/>
            <person name="Hainaut M."/>
            <person name="Levati E."/>
            <person name="Barry K.W."/>
            <person name="Belfiori B."/>
            <person name="Cichocki N."/>
            <person name="Clum A."/>
            <person name="Dockter R.B."/>
            <person name="Fauchery L."/>
            <person name="Guy J."/>
            <person name="Iotti M."/>
            <person name="Le Tacon F."/>
            <person name="Lindquist E.A."/>
            <person name="Lipzen A."/>
            <person name="Malagnac F."/>
            <person name="Mello A."/>
            <person name="Molinier V."/>
            <person name="Miyauchi S."/>
            <person name="Poulain J."/>
            <person name="Riccioni C."/>
            <person name="Rubini A."/>
            <person name="Sitrit Y."/>
            <person name="Splivallo R."/>
            <person name="Traeger S."/>
            <person name="Wang M."/>
            <person name="Zifcakova L."/>
            <person name="Wipf D."/>
            <person name="Zambonelli A."/>
            <person name="Paolocci F."/>
            <person name="Nowrousian M."/>
            <person name="Ottonello S."/>
            <person name="Baldrian P."/>
            <person name="Spatafora J.W."/>
            <person name="Henrissat B."/>
            <person name="Nagy L.G."/>
            <person name="Aury J.M."/>
            <person name="Wincker P."/>
            <person name="Grigoriev I.V."/>
            <person name="Bonfante P."/>
            <person name="Martin F.M."/>
        </authorList>
    </citation>
    <scope>NUCLEOTIDE SEQUENCE [LARGE SCALE GENOMIC DNA]</scope>
    <source>
        <strain evidence="2 3">CCBAS932</strain>
    </source>
</reference>
<sequence>MADAKAAPRDTKVDPMVTEPPSYTDATSATSSSTPYGDGNVFTDLPRPTMNYSAARREPYQPRKKGWSYGFFDCLRDPVSTAKAVFCPCVSYAQTRHRLHSPNTPTPVFSAPCLGYCLVASAIPGAEFIFGFLQRGDIRNRLAIDHTLPIGAVAANPTPTGQGIRLPSSEFQDDAPQVKVFETLESAGGFMDDVLRHFFCTCCSLAQEDREVRRWEQVVAMGEGLEEAPVRRDVEGEDGETEEAERLLGDERA</sequence>
<organism evidence="2 3">
    <name type="scientific">Morchella conica CCBAS932</name>
    <dbReference type="NCBI Taxonomy" id="1392247"/>
    <lineage>
        <taxon>Eukaryota</taxon>
        <taxon>Fungi</taxon>
        <taxon>Dikarya</taxon>
        <taxon>Ascomycota</taxon>
        <taxon>Pezizomycotina</taxon>
        <taxon>Pezizomycetes</taxon>
        <taxon>Pezizales</taxon>
        <taxon>Morchellaceae</taxon>
        <taxon>Morchella</taxon>
    </lineage>
</organism>
<gene>
    <name evidence="2" type="ORF">P167DRAFT_543468</name>
</gene>
<evidence type="ECO:0000256" key="1">
    <source>
        <dbReference type="SAM" id="MobiDB-lite"/>
    </source>
</evidence>
<proteinExistence type="predicted"/>
<name>A0A3N4L9R1_9PEZI</name>
<dbReference type="STRING" id="1392247.A0A3N4L9R1"/>
<dbReference type="OrthoDB" id="1045822at2759"/>
<feature type="compositionally biased region" description="Low complexity" evidence="1">
    <location>
        <begin position="20"/>
        <end position="36"/>
    </location>
</feature>
<evidence type="ECO:0000313" key="2">
    <source>
        <dbReference type="EMBL" id="RPB14745.1"/>
    </source>
</evidence>
<dbReference type="Proteomes" id="UP000277580">
    <property type="component" value="Unassembled WGS sequence"/>
</dbReference>
<evidence type="ECO:0000313" key="3">
    <source>
        <dbReference type="Proteomes" id="UP000277580"/>
    </source>
</evidence>
<feature type="region of interest" description="Disordered" evidence="1">
    <location>
        <begin position="229"/>
        <end position="253"/>
    </location>
</feature>
<dbReference type="InterPro" id="IPR006461">
    <property type="entry name" value="PLAC_motif_containing"/>
</dbReference>
<dbReference type="PANTHER" id="PTHR15907">
    <property type="entry name" value="DUF614 FAMILY PROTEIN-RELATED"/>
    <property type="match status" value="1"/>
</dbReference>
<dbReference type="EMBL" id="ML119116">
    <property type="protein sequence ID" value="RPB14745.1"/>
    <property type="molecule type" value="Genomic_DNA"/>
</dbReference>
<feature type="compositionally biased region" description="Basic and acidic residues" evidence="1">
    <location>
        <begin position="1"/>
        <end position="13"/>
    </location>
</feature>